<proteinExistence type="predicted"/>
<protein>
    <submittedName>
        <fullName evidence="2">Uncharacterized protein</fullName>
    </submittedName>
</protein>
<organism evidence="2">
    <name type="scientific">bioreactor metagenome</name>
    <dbReference type="NCBI Taxonomy" id="1076179"/>
    <lineage>
        <taxon>unclassified sequences</taxon>
        <taxon>metagenomes</taxon>
        <taxon>ecological metagenomes</taxon>
    </lineage>
</organism>
<dbReference type="AlphaFoldDB" id="A0A645CZQ5"/>
<dbReference type="EMBL" id="VSSQ01031495">
    <property type="protein sequence ID" value="MPM82399.1"/>
    <property type="molecule type" value="Genomic_DNA"/>
</dbReference>
<feature type="region of interest" description="Disordered" evidence="1">
    <location>
        <begin position="1"/>
        <end position="23"/>
    </location>
</feature>
<gene>
    <name evidence="2" type="ORF">SDC9_129460</name>
</gene>
<comment type="caution">
    <text evidence="2">The sequence shown here is derived from an EMBL/GenBank/DDBJ whole genome shotgun (WGS) entry which is preliminary data.</text>
</comment>
<name>A0A645CZQ5_9ZZZZ</name>
<feature type="compositionally biased region" description="Basic and acidic residues" evidence="1">
    <location>
        <begin position="11"/>
        <end position="23"/>
    </location>
</feature>
<sequence>MIGRAGSKTGDCGREDARGRGRPEVFHTVRNRGISRRVPADAVGRGSGRTEACDVAVSGCCCLCDV</sequence>
<evidence type="ECO:0000313" key="2">
    <source>
        <dbReference type="EMBL" id="MPM82399.1"/>
    </source>
</evidence>
<accession>A0A645CZQ5</accession>
<evidence type="ECO:0000256" key="1">
    <source>
        <dbReference type="SAM" id="MobiDB-lite"/>
    </source>
</evidence>
<reference evidence="2" key="1">
    <citation type="submission" date="2019-08" db="EMBL/GenBank/DDBJ databases">
        <authorList>
            <person name="Kucharzyk K."/>
            <person name="Murdoch R.W."/>
            <person name="Higgins S."/>
            <person name="Loffler F."/>
        </authorList>
    </citation>
    <scope>NUCLEOTIDE SEQUENCE</scope>
</reference>